<dbReference type="AlphaFoldDB" id="A0A1Y6FGB4"/>
<dbReference type="OrthoDB" id="7390129at2"/>
<gene>
    <name evidence="2" type="ORF">SAMN06297468_2354</name>
</gene>
<dbReference type="RefSeq" id="WP_086438254.1">
    <property type="nucleotide sequence ID" value="NZ_FXWG01000003.1"/>
</dbReference>
<feature type="transmembrane region" description="Helical" evidence="1">
    <location>
        <begin position="27"/>
        <end position="44"/>
    </location>
</feature>
<dbReference type="EMBL" id="FXWG01000003">
    <property type="protein sequence ID" value="SMQ73895.1"/>
    <property type="molecule type" value="Genomic_DNA"/>
</dbReference>
<dbReference type="SUPFAM" id="SSF48452">
    <property type="entry name" value="TPR-like"/>
    <property type="match status" value="1"/>
</dbReference>
<accession>A0A1Y6FGB4</accession>
<sequence length="214" mass="22814">MTWIAVILLAALALVVAILALRLPKKGWTLFAAVLLFGLAGYALQSRPDLASAPKQSRVADAAQSGEAIVSARRALFDSGQPPPGFLTVSDGFARRGRYEEAAQLLRNGLAENPGFGEGWLALANALVEHADGRVTPAARYAYDRAEDTLPGNPGPAYFLGIALLRSGQLGEARDVWAELLENTPEGAPWRDDLAARVEGLGQMLEQSARQPGR</sequence>
<proteinExistence type="predicted"/>
<evidence type="ECO:0000256" key="1">
    <source>
        <dbReference type="SAM" id="Phobius"/>
    </source>
</evidence>
<evidence type="ECO:0000313" key="3">
    <source>
        <dbReference type="Proteomes" id="UP000194420"/>
    </source>
</evidence>
<keyword evidence="1" id="KW-1133">Transmembrane helix</keyword>
<dbReference type="Proteomes" id="UP000194420">
    <property type="component" value="Unassembled WGS sequence"/>
</dbReference>
<keyword evidence="3" id="KW-1185">Reference proteome</keyword>
<organism evidence="2 3">
    <name type="scientific">Altererythrobacter xiamenensis</name>
    <dbReference type="NCBI Taxonomy" id="1316679"/>
    <lineage>
        <taxon>Bacteria</taxon>
        <taxon>Pseudomonadati</taxon>
        <taxon>Pseudomonadota</taxon>
        <taxon>Alphaproteobacteria</taxon>
        <taxon>Sphingomonadales</taxon>
        <taxon>Erythrobacteraceae</taxon>
        <taxon>Altererythrobacter</taxon>
    </lineage>
</organism>
<reference evidence="3" key="1">
    <citation type="submission" date="2017-04" db="EMBL/GenBank/DDBJ databases">
        <authorList>
            <person name="Varghese N."/>
            <person name="Submissions S."/>
        </authorList>
    </citation>
    <scope>NUCLEOTIDE SEQUENCE [LARGE SCALE GENOMIC DNA]</scope>
</reference>
<protein>
    <submittedName>
        <fullName evidence="2">Cytochrome c-type biogenesis protein CcmH</fullName>
    </submittedName>
</protein>
<keyword evidence="1" id="KW-0812">Transmembrane</keyword>
<keyword evidence="1" id="KW-0472">Membrane</keyword>
<dbReference type="Gene3D" id="1.25.40.10">
    <property type="entry name" value="Tetratricopeptide repeat domain"/>
    <property type="match status" value="1"/>
</dbReference>
<name>A0A1Y6FGB4_9SPHN</name>
<evidence type="ECO:0000313" key="2">
    <source>
        <dbReference type="EMBL" id="SMQ73895.1"/>
    </source>
</evidence>
<dbReference type="InterPro" id="IPR011990">
    <property type="entry name" value="TPR-like_helical_dom_sf"/>
</dbReference>